<organism evidence="2 3">
    <name type="scientific">Nitrosomonas ureae</name>
    <dbReference type="NCBI Taxonomy" id="44577"/>
    <lineage>
        <taxon>Bacteria</taxon>
        <taxon>Pseudomonadati</taxon>
        <taxon>Pseudomonadota</taxon>
        <taxon>Betaproteobacteria</taxon>
        <taxon>Nitrosomonadales</taxon>
        <taxon>Nitrosomonadaceae</taxon>
        <taxon>Nitrosomonas</taxon>
    </lineage>
</organism>
<dbReference type="AlphaFoldDB" id="A0A1H5W8H5"/>
<dbReference type="SUPFAM" id="SSF47413">
    <property type="entry name" value="lambda repressor-like DNA-binding domains"/>
    <property type="match status" value="1"/>
</dbReference>
<dbReference type="GO" id="GO:0003677">
    <property type="term" value="F:DNA binding"/>
    <property type="evidence" value="ECO:0007669"/>
    <property type="project" value="InterPro"/>
</dbReference>
<gene>
    <name evidence="2" type="ORF">SAMN05216334_1173</name>
</gene>
<dbReference type="Gene3D" id="1.10.260.40">
    <property type="entry name" value="lambda repressor-like DNA-binding domains"/>
    <property type="match status" value="1"/>
</dbReference>
<evidence type="ECO:0000313" key="3">
    <source>
        <dbReference type="Proteomes" id="UP000236753"/>
    </source>
</evidence>
<proteinExistence type="predicted"/>
<dbReference type="Proteomes" id="UP000236753">
    <property type="component" value="Unassembled WGS sequence"/>
</dbReference>
<dbReference type="EMBL" id="FNUX01000017">
    <property type="protein sequence ID" value="SEF95491.1"/>
    <property type="molecule type" value="Genomic_DNA"/>
</dbReference>
<name>A0A1H5W8H5_9PROT</name>
<protein>
    <recommendedName>
        <fullName evidence="1">HTH cro/C1-type domain-containing protein</fullName>
    </recommendedName>
</protein>
<dbReference type="InterPro" id="IPR001387">
    <property type="entry name" value="Cro/C1-type_HTH"/>
</dbReference>
<dbReference type="InterPro" id="IPR010982">
    <property type="entry name" value="Lambda_DNA-bd_dom_sf"/>
</dbReference>
<evidence type="ECO:0000259" key="1">
    <source>
        <dbReference type="PROSITE" id="PS50943"/>
    </source>
</evidence>
<sequence>MYATYQVDGLPRSTIRTTFAKEDDYSLKTIQSNNLRGRILTYCVAGTFGLLSPTYLHASAATANWHINQIEINGERKVTAAPVSASARDISHIREVTKISVSELARVLGVSRQAVHEWIKGGPLSARNAQLLSELAQVADVFLESGIDVTPQILRRKIGGGQSILESLKQDGKAIELARMLVDTLSRESQQRQHLAARLAGRPNPPLTDIDFGTPHVNEDV</sequence>
<dbReference type="RefSeq" id="WP_103966853.1">
    <property type="nucleotide sequence ID" value="NZ_FNUX01000017.1"/>
</dbReference>
<dbReference type="PROSITE" id="PS50943">
    <property type="entry name" value="HTH_CROC1"/>
    <property type="match status" value="1"/>
</dbReference>
<feature type="domain" description="HTH cro/C1-type" evidence="1">
    <location>
        <begin position="90"/>
        <end position="142"/>
    </location>
</feature>
<accession>A0A1H5W8H5</accession>
<dbReference type="OrthoDB" id="8912597at2"/>
<dbReference type="Pfam" id="PF01381">
    <property type="entry name" value="HTH_3"/>
    <property type="match status" value="1"/>
</dbReference>
<evidence type="ECO:0000313" key="2">
    <source>
        <dbReference type="EMBL" id="SEF95491.1"/>
    </source>
</evidence>
<reference evidence="2 3" key="1">
    <citation type="submission" date="2016-10" db="EMBL/GenBank/DDBJ databases">
        <authorList>
            <person name="de Groot N.N."/>
        </authorList>
    </citation>
    <scope>NUCLEOTIDE SEQUENCE [LARGE SCALE GENOMIC DNA]</scope>
    <source>
        <strain evidence="2 3">Nm13</strain>
    </source>
</reference>
<dbReference type="CDD" id="cd00093">
    <property type="entry name" value="HTH_XRE"/>
    <property type="match status" value="1"/>
</dbReference>